<gene>
    <name evidence="2" type="ORF">IPL58_01630</name>
</gene>
<comment type="similarity">
    <text evidence="1">Belongs to the UPF0175 family.</text>
</comment>
<dbReference type="PANTHER" id="PTHR37525">
    <property type="entry name" value="UPF0175 PROTEIN SSL1255"/>
    <property type="match status" value="1"/>
</dbReference>
<evidence type="ECO:0000313" key="3">
    <source>
        <dbReference type="Proteomes" id="UP000886689"/>
    </source>
</evidence>
<dbReference type="Proteomes" id="UP000886689">
    <property type="component" value="Unassembled WGS sequence"/>
</dbReference>
<evidence type="ECO:0000313" key="2">
    <source>
        <dbReference type="EMBL" id="MBK8522928.1"/>
    </source>
</evidence>
<evidence type="ECO:0000256" key="1">
    <source>
        <dbReference type="ARBA" id="ARBA00005651"/>
    </source>
</evidence>
<organism evidence="2 3">
    <name type="scientific">Candidatus Proximibacter danicus</name>
    <dbReference type="NCBI Taxonomy" id="2954365"/>
    <lineage>
        <taxon>Bacteria</taxon>
        <taxon>Pseudomonadati</taxon>
        <taxon>Pseudomonadota</taxon>
        <taxon>Betaproteobacteria</taxon>
        <taxon>Candidatus Proximibacter</taxon>
    </lineage>
</organism>
<comment type="caution">
    <text evidence="2">The sequence shown here is derived from an EMBL/GenBank/DDBJ whole genome shotgun (WGS) entry which is preliminary data.</text>
</comment>
<protein>
    <submittedName>
        <fullName evidence="2">UPF0175 family protein</fullName>
    </submittedName>
</protein>
<sequence>MLNLSIPLPETVFSALHLAPEAFVQEMRVAAAIQWYAQARISQNKAAEIAGLSRADFIRALSEARVSPFQVTAESLREELSDAD</sequence>
<dbReference type="AlphaFoldDB" id="A0A9D7PQD2"/>
<proteinExistence type="inferred from homology"/>
<dbReference type="Pfam" id="PF03683">
    <property type="entry name" value="UPF0175"/>
    <property type="match status" value="1"/>
</dbReference>
<dbReference type="EMBL" id="JADJUC010000001">
    <property type="protein sequence ID" value="MBK8522928.1"/>
    <property type="molecule type" value="Genomic_DNA"/>
</dbReference>
<dbReference type="InterPro" id="IPR005368">
    <property type="entry name" value="UPF0175"/>
</dbReference>
<dbReference type="InterPro" id="IPR052264">
    <property type="entry name" value="UPF0175_domain"/>
</dbReference>
<reference evidence="2" key="1">
    <citation type="submission" date="2020-10" db="EMBL/GenBank/DDBJ databases">
        <title>Connecting structure to function with the recovery of over 1000 high-quality activated sludge metagenome-assembled genomes encoding full-length rRNA genes using long-read sequencing.</title>
        <authorList>
            <person name="Singleton C.M."/>
            <person name="Petriglieri F."/>
            <person name="Kristensen J.M."/>
            <person name="Kirkegaard R.H."/>
            <person name="Michaelsen T.Y."/>
            <person name="Andersen M.H."/>
            <person name="Karst S.M."/>
            <person name="Dueholm M.S."/>
            <person name="Nielsen P.H."/>
            <person name="Albertsen M."/>
        </authorList>
    </citation>
    <scope>NUCLEOTIDE SEQUENCE</scope>
    <source>
        <strain evidence="2">Hirt_18-Q3-R61-65_BATAC.395</strain>
    </source>
</reference>
<dbReference type="PANTHER" id="PTHR37525:SF1">
    <property type="entry name" value="UPF0175 PROTEIN SSL1255"/>
    <property type="match status" value="1"/>
</dbReference>
<name>A0A9D7PQD2_9PROT</name>
<accession>A0A9D7PQD2</accession>